<dbReference type="PROSITE" id="PS50157">
    <property type="entry name" value="ZINC_FINGER_C2H2_2"/>
    <property type="match status" value="8"/>
</dbReference>
<evidence type="ECO:0000256" key="6">
    <source>
        <dbReference type="ARBA" id="ARBA00022833"/>
    </source>
</evidence>
<feature type="domain" description="C2H2-type" evidence="15">
    <location>
        <begin position="250"/>
        <end position="279"/>
    </location>
</feature>
<evidence type="ECO:0000256" key="12">
    <source>
        <dbReference type="ARBA" id="ARBA00040434"/>
    </source>
</evidence>
<dbReference type="GO" id="GO:0003723">
    <property type="term" value="F:RNA binding"/>
    <property type="evidence" value="ECO:0007669"/>
    <property type="project" value="UniProtKB-KW"/>
</dbReference>
<feature type="compositionally biased region" description="Basic residues" evidence="14">
    <location>
        <begin position="279"/>
        <end position="290"/>
    </location>
</feature>
<evidence type="ECO:0000256" key="13">
    <source>
        <dbReference type="PROSITE-ProRule" id="PRU00042"/>
    </source>
</evidence>
<feature type="domain" description="C2H2-type" evidence="15">
    <location>
        <begin position="71"/>
        <end position="101"/>
    </location>
</feature>
<reference evidence="16 17" key="1">
    <citation type="journal article" date="2024" name="Genome Biol. Evol.">
        <title>Chromosome-level genome assembly of the viviparous eelpout Zoarces viviparus.</title>
        <authorList>
            <person name="Fuhrmann N."/>
            <person name="Brasseur M.V."/>
            <person name="Bakowski C.E."/>
            <person name="Podsiadlowski L."/>
            <person name="Prost S."/>
            <person name="Krehenwinkel H."/>
            <person name="Mayer C."/>
        </authorList>
    </citation>
    <scope>NUCLEOTIDE SEQUENCE [LARGE SCALE GENOMIC DNA]</scope>
    <source>
        <strain evidence="16">NO-MEL_2022_Ind0_liver</strain>
    </source>
</reference>
<dbReference type="InterPro" id="IPR036236">
    <property type="entry name" value="Znf_C2H2_sf"/>
</dbReference>
<dbReference type="PANTHER" id="PTHR46179:SF1">
    <property type="entry name" value="TRANSCRIPTION FACTOR IIIA"/>
    <property type="match status" value="1"/>
</dbReference>
<dbReference type="Pfam" id="PF00096">
    <property type="entry name" value="zf-C2H2"/>
    <property type="match status" value="4"/>
</dbReference>
<dbReference type="GO" id="GO:0005634">
    <property type="term" value="C:nucleus"/>
    <property type="evidence" value="ECO:0007669"/>
    <property type="project" value="UniProtKB-SubCell"/>
</dbReference>
<feature type="domain" description="C2H2-type" evidence="15">
    <location>
        <begin position="190"/>
        <end position="217"/>
    </location>
</feature>
<feature type="region of interest" description="Disordered" evidence="14">
    <location>
        <begin position="272"/>
        <end position="330"/>
    </location>
</feature>
<dbReference type="InterPro" id="IPR054599">
    <property type="entry name" value="TFIIIA_Zfn-C2H2"/>
</dbReference>
<dbReference type="InterPro" id="IPR013087">
    <property type="entry name" value="Znf_C2H2_type"/>
</dbReference>
<dbReference type="PROSITE" id="PS00028">
    <property type="entry name" value="ZINC_FINGER_C2H2_1"/>
    <property type="match status" value="8"/>
</dbReference>
<feature type="domain" description="C2H2-type" evidence="15">
    <location>
        <begin position="41"/>
        <end position="70"/>
    </location>
</feature>
<dbReference type="Gene3D" id="3.30.160.60">
    <property type="entry name" value="Classic Zinc Finger"/>
    <property type="match status" value="9"/>
</dbReference>
<keyword evidence="6" id="KW-0862">Zinc</keyword>
<keyword evidence="9" id="KW-0238">DNA-binding</keyword>
<dbReference type="SUPFAM" id="SSF57667">
    <property type="entry name" value="beta-beta-alpha zinc fingers"/>
    <property type="match status" value="6"/>
</dbReference>
<evidence type="ECO:0000256" key="11">
    <source>
        <dbReference type="ARBA" id="ARBA00023242"/>
    </source>
</evidence>
<sequence>METKPEPLKRYICSITGCSAAYNKQWKLDAHLCKHTGVKPFTCASDGCGKSFCSRYHVARHELSHSGVKPFRCTEDGCQEAFTTNTNRARHVGRIHAREQKKYACKFEDCGLQFKKNKQLKSHVCEQHTQLAPYPCTYEDCRMRFAVPSKLKRHEKVHRGYPCKDEGCSFTGKTWTEYLKHRKEQHRLVLRCDQCNKVFRGSWFLQQHQRVHSETRVVFKCPRDGCGRSYTTLFNLQSHVGSFHEERRPFACAQAGCGKTFAMRQSLQRHRVIHDPEKKKLRKPQRKRSLASRLSGYGDTTRAASKRRQQPGPSKESAAQKESDPPGPVELVSLLQDTSLLCSPAVDTHGLTEALTTPLTV</sequence>
<evidence type="ECO:0000256" key="3">
    <source>
        <dbReference type="ARBA" id="ARBA00022723"/>
    </source>
</evidence>
<dbReference type="Pfam" id="PF22110">
    <property type="entry name" value="TFIIIA_zf-C2H2"/>
    <property type="match status" value="1"/>
</dbReference>
<dbReference type="GO" id="GO:0008270">
    <property type="term" value="F:zinc ion binding"/>
    <property type="evidence" value="ECO:0007669"/>
    <property type="project" value="UniProtKB-KW"/>
</dbReference>
<keyword evidence="11" id="KW-0539">Nucleus</keyword>
<dbReference type="EMBL" id="JBCEZU010000013">
    <property type="protein sequence ID" value="KAK9540881.1"/>
    <property type="molecule type" value="Genomic_DNA"/>
</dbReference>
<dbReference type="GO" id="GO:0042254">
    <property type="term" value="P:ribosome biogenesis"/>
    <property type="evidence" value="ECO:0007669"/>
    <property type="project" value="UniProtKB-KW"/>
</dbReference>
<evidence type="ECO:0000256" key="1">
    <source>
        <dbReference type="ARBA" id="ARBA00004123"/>
    </source>
</evidence>
<keyword evidence="8" id="KW-0805">Transcription regulation</keyword>
<keyword evidence="7" id="KW-0694">RNA-binding</keyword>
<keyword evidence="10" id="KW-0804">Transcription</keyword>
<dbReference type="PANTHER" id="PTHR46179">
    <property type="entry name" value="ZINC FINGER PROTEIN"/>
    <property type="match status" value="1"/>
</dbReference>
<dbReference type="GO" id="GO:0003677">
    <property type="term" value="F:DNA binding"/>
    <property type="evidence" value="ECO:0007669"/>
    <property type="project" value="UniProtKB-KW"/>
</dbReference>
<evidence type="ECO:0000256" key="4">
    <source>
        <dbReference type="ARBA" id="ARBA00022737"/>
    </source>
</evidence>
<gene>
    <name evidence="16" type="ORF">VZT92_003302</name>
</gene>
<evidence type="ECO:0000256" key="7">
    <source>
        <dbReference type="ARBA" id="ARBA00022884"/>
    </source>
</evidence>
<name>A0AAW1G3W1_ZOAVI</name>
<protein>
    <recommendedName>
        <fullName evidence="12">Transcription factor IIIA</fullName>
    </recommendedName>
</protein>
<keyword evidence="5 13" id="KW-0863">Zinc-finger</keyword>
<dbReference type="FunFam" id="3.30.160.60:FF:001102">
    <property type="entry name" value="Transcription factor IIIA"/>
    <property type="match status" value="1"/>
</dbReference>
<keyword evidence="4" id="KW-0677">Repeat</keyword>
<evidence type="ECO:0000256" key="5">
    <source>
        <dbReference type="ARBA" id="ARBA00022771"/>
    </source>
</evidence>
<feature type="domain" description="C2H2-type" evidence="15">
    <location>
        <begin position="11"/>
        <end position="40"/>
    </location>
</feature>
<evidence type="ECO:0000256" key="14">
    <source>
        <dbReference type="SAM" id="MobiDB-lite"/>
    </source>
</evidence>
<evidence type="ECO:0000256" key="9">
    <source>
        <dbReference type="ARBA" id="ARBA00023125"/>
    </source>
</evidence>
<accession>A0AAW1G3W1</accession>
<dbReference type="AlphaFoldDB" id="A0AAW1G3W1"/>
<dbReference type="SMART" id="SM00355">
    <property type="entry name" value="ZnF_C2H2"/>
    <property type="match status" value="9"/>
</dbReference>
<evidence type="ECO:0000313" key="17">
    <source>
        <dbReference type="Proteomes" id="UP001488805"/>
    </source>
</evidence>
<feature type="domain" description="C2H2-type" evidence="15">
    <location>
        <begin position="219"/>
        <end position="249"/>
    </location>
</feature>
<evidence type="ECO:0000256" key="8">
    <source>
        <dbReference type="ARBA" id="ARBA00023015"/>
    </source>
</evidence>
<dbReference type="FunFam" id="3.30.160.60:FF:000032">
    <property type="entry name" value="Krueppel-like factor 4"/>
    <property type="match status" value="1"/>
</dbReference>
<organism evidence="16 17">
    <name type="scientific">Zoarces viviparus</name>
    <name type="common">Viviparous eelpout</name>
    <name type="synonym">Blennius viviparus</name>
    <dbReference type="NCBI Taxonomy" id="48416"/>
    <lineage>
        <taxon>Eukaryota</taxon>
        <taxon>Metazoa</taxon>
        <taxon>Chordata</taxon>
        <taxon>Craniata</taxon>
        <taxon>Vertebrata</taxon>
        <taxon>Euteleostomi</taxon>
        <taxon>Actinopterygii</taxon>
        <taxon>Neopterygii</taxon>
        <taxon>Teleostei</taxon>
        <taxon>Neoteleostei</taxon>
        <taxon>Acanthomorphata</taxon>
        <taxon>Eupercaria</taxon>
        <taxon>Perciformes</taxon>
        <taxon>Cottioidei</taxon>
        <taxon>Zoarcales</taxon>
        <taxon>Zoarcidae</taxon>
        <taxon>Zoarcinae</taxon>
        <taxon>Zoarces</taxon>
    </lineage>
</organism>
<comment type="caution">
    <text evidence="16">The sequence shown here is derived from an EMBL/GenBank/DDBJ whole genome shotgun (WGS) entry which is preliminary data.</text>
</comment>
<keyword evidence="17" id="KW-1185">Reference proteome</keyword>
<comment type="subcellular location">
    <subcellularLocation>
        <location evidence="1">Nucleus</location>
    </subcellularLocation>
</comment>
<dbReference type="FunFam" id="3.30.160.60:FF:001998">
    <property type="entry name" value="Transcription factor IIIA"/>
    <property type="match status" value="1"/>
</dbReference>
<dbReference type="Proteomes" id="UP001488805">
    <property type="component" value="Unassembled WGS sequence"/>
</dbReference>
<evidence type="ECO:0000256" key="2">
    <source>
        <dbReference type="ARBA" id="ARBA00022517"/>
    </source>
</evidence>
<dbReference type="InterPro" id="IPR051061">
    <property type="entry name" value="Zinc_finger_trans_reg"/>
</dbReference>
<keyword evidence="2" id="KW-0690">Ribosome biogenesis</keyword>
<keyword evidence="3" id="KW-0479">Metal-binding</keyword>
<evidence type="ECO:0000313" key="16">
    <source>
        <dbReference type="EMBL" id="KAK9540881.1"/>
    </source>
</evidence>
<proteinExistence type="predicted"/>
<evidence type="ECO:0000259" key="15">
    <source>
        <dbReference type="PROSITE" id="PS50157"/>
    </source>
</evidence>
<feature type="domain" description="C2H2-type" evidence="15">
    <location>
        <begin position="103"/>
        <end position="133"/>
    </location>
</feature>
<evidence type="ECO:0000256" key="10">
    <source>
        <dbReference type="ARBA" id="ARBA00023163"/>
    </source>
</evidence>
<feature type="domain" description="C2H2-type" evidence="15">
    <location>
        <begin position="134"/>
        <end position="160"/>
    </location>
</feature>